<sequence>MNNLDLFKNQQIIPLKENENGEVLVSARDLHEFLEIRTDFRHWFPRMCGYGFEENEDYTPVIFDHPLNNQPTKDYVMKIDMAKEIAMIQRSRKGKMARKYFIEVEKAWNSPEMIMKRALEIANKKVDKLSYELEVARPKAMFADSVSASESTILVRDMAKILKQNGIEIGEKRLFEWLRENGYLIRARGHDRNMPTQKAMDLGLFRVKETTVTRSNGKITISKTPKITGKGQTYFVNKFLKIKTH</sequence>
<organism evidence="3 4">
    <name type="scientific">Geotoga petraea</name>
    <dbReference type="NCBI Taxonomy" id="28234"/>
    <lineage>
        <taxon>Bacteria</taxon>
        <taxon>Thermotogati</taxon>
        <taxon>Thermotogota</taxon>
        <taxon>Thermotogae</taxon>
        <taxon>Petrotogales</taxon>
        <taxon>Petrotogaceae</taxon>
        <taxon>Geotoga</taxon>
    </lineage>
</organism>
<accession>A0A1G6LR83</accession>
<name>A0A1G6LR83_9BACT</name>
<dbReference type="EMBL" id="FMYV01000004">
    <property type="protein sequence ID" value="SDC45216.1"/>
    <property type="molecule type" value="Genomic_DNA"/>
</dbReference>
<dbReference type="Pfam" id="PF08346">
    <property type="entry name" value="AntA"/>
    <property type="match status" value="1"/>
</dbReference>
<dbReference type="Pfam" id="PF03374">
    <property type="entry name" value="ANT"/>
    <property type="match status" value="1"/>
</dbReference>
<feature type="domain" description="AntA/AntB antirepressor" evidence="2">
    <location>
        <begin position="25"/>
        <end position="91"/>
    </location>
</feature>
<dbReference type="GO" id="GO:0003677">
    <property type="term" value="F:DNA binding"/>
    <property type="evidence" value="ECO:0007669"/>
    <property type="project" value="InterPro"/>
</dbReference>
<dbReference type="STRING" id="28234.SAMN04488588_1106"/>
<protein>
    <submittedName>
        <fullName evidence="3">Anti-repressor protein</fullName>
    </submittedName>
</protein>
<proteinExistence type="predicted"/>
<reference evidence="3 4" key="1">
    <citation type="submission" date="2016-10" db="EMBL/GenBank/DDBJ databases">
        <authorList>
            <person name="de Groot N.N."/>
        </authorList>
    </citation>
    <scope>NUCLEOTIDE SEQUENCE [LARGE SCALE GENOMIC DNA]</scope>
    <source>
        <strain evidence="3 4">WG14</strain>
    </source>
</reference>
<keyword evidence="4" id="KW-1185">Reference proteome</keyword>
<feature type="domain" description="Antirepressor protein C-terminal" evidence="1">
    <location>
        <begin position="132"/>
        <end position="240"/>
    </location>
</feature>
<dbReference type="Proteomes" id="UP000199322">
    <property type="component" value="Unassembled WGS sequence"/>
</dbReference>
<dbReference type="InterPro" id="IPR013557">
    <property type="entry name" value="AntA/B_antirep"/>
</dbReference>
<dbReference type="InterPro" id="IPR005039">
    <property type="entry name" value="Ant_C"/>
</dbReference>
<evidence type="ECO:0000259" key="2">
    <source>
        <dbReference type="Pfam" id="PF08346"/>
    </source>
</evidence>
<evidence type="ECO:0000313" key="3">
    <source>
        <dbReference type="EMBL" id="SDC45216.1"/>
    </source>
</evidence>
<dbReference type="RefSeq" id="WP_091403476.1">
    <property type="nucleotide sequence ID" value="NZ_FMYV01000004.1"/>
</dbReference>
<dbReference type="PANTHER" id="PTHR36180">
    <property type="entry name" value="DNA-BINDING PROTEIN-RELATED-RELATED"/>
    <property type="match status" value="1"/>
</dbReference>
<gene>
    <name evidence="3" type="ORF">SAMN04488588_1106</name>
</gene>
<dbReference type="PANTHER" id="PTHR36180:SF1">
    <property type="entry name" value="ANTA_ANTB ANTIREPRESSOR DOMAIN-CONTAINING PROTEIN"/>
    <property type="match status" value="1"/>
</dbReference>
<dbReference type="AlphaFoldDB" id="A0A1G6LR83"/>
<evidence type="ECO:0000259" key="1">
    <source>
        <dbReference type="Pfam" id="PF03374"/>
    </source>
</evidence>
<evidence type="ECO:0000313" key="4">
    <source>
        <dbReference type="Proteomes" id="UP000199322"/>
    </source>
</evidence>